<evidence type="ECO:0000313" key="1">
    <source>
        <dbReference type="EMBL" id="BCR36680.1"/>
    </source>
</evidence>
<dbReference type="Proteomes" id="UP000620133">
    <property type="component" value="Chromosome"/>
</dbReference>
<organism evidence="1 2">
    <name type="scientific">Mariniplasma anaerobium</name>
    <dbReference type="NCBI Taxonomy" id="2735436"/>
    <lineage>
        <taxon>Bacteria</taxon>
        <taxon>Bacillati</taxon>
        <taxon>Mycoplasmatota</taxon>
        <taxon>Mollicutes</taxon>
        <taxon>Acholeplasmatales</taxon>
        <taxon>Acholeplasmataceae</taxon>
        <taxon>Mariniplasma</taxon>
    </lineage>
</organism>
<evidence type="ECO:0008006" key="3">
    <source>
        <dbReference type="Google" id="ProtNLM"/>
    </source>
</evidence>
<dbReference type="RefSeq" id="WP_176239325.1">
    <property type="nucleotide sequence ID" value="NZ_AP024412.1"/>
</dbReference>
<dbReference type="Pfam" id="PF11185">
    <property type="entry name" value="DUF2971"/>
    <property type="match status" value="1"/>
</dbReference>
<protein>
    <recommendedName>
        <fullName evidence="3">DUF2971 domain-containing protein</fullName>
    </recommendedName>
</protein>
<accession>A0A7U9THR0</accession>
<sequence length="329" mass="38501">MNTLYKYTSIENAKKSLEGGYIYLSSPENFNDIYDSSFGFNLDEMKKVIIGEIASRSKIGDKSYIDLAKNVKAFSNKKTDTAEDRYDFIDLFLSNDYFKILEKFGRTNQSELFDELLLKSTEVIGSEPTPDDLEVIDRMKKFDYNELLLKIINDNKDGVEHLKQLINGFIFKIGCLSEIHTSNYMWALYANNFKGVCLEYDYKILKKEVKGDLYKISYSVNRPIIQRESILTFIDDQAKGEKLLEEEILKTLTTKHIEFINEREWRIIKLDSDNNFATKSIKKIFLGHRLSNPDILIFKNYAKKYKIDLYQLICKDDTYTIEFSKIDII</sequence>
<evidence type="ECO:0000313" key="2">
    <source>
        <dbReference type="Proteomes" id="UP000620133"/>
    </source>
</evidence>
<proteinExistence type="predicted"/>
<keyword evidence="2" id="KW-1185">Reference proteome</keyword>
<gene>
    <name evidence="1" type="ORF">MPAN_015730</name>
</gene>
<reference evidence="1" key="1">
    <citation type="submission" date="2021-01" db="EMBL/GenBank/DDBJ databases">
        <title>Draft genome sequence of Acholeplasmataceae bacterium strain Mahy22.</title>
        <authorList>
            <person name="Watanabe M."/>
            <person name="Kojima H."/>
            <person name="Fukui M."/>
        </authorList>
    </citation>
    <scope>NUCLEOTIDE SEQUENCE</scope>
    <source>
        <strain evidence="1">Mahy22</strain>
    </source>
</reference>
<dbReference type="InterPro" id="IPR021352">
    <property type="entry name" value="DUF2971"/>
</dbReference>
<name>A0A7U9THR0_9MOLU</name>
<dbReference type="EMBL" id="AP024412">
    <property type="protein sequence ID" value="BCR36680.1"/>
    <property type="molecule type" value="Genomic_DNA"/>
</dbReference>
<dbReference type="AlphaFoldDB" id="A0A7U9THR0"/>
<dbReference type="KEGG" id="manr:MPAN_015730"/>